<feature type="domain" description="Protein kinase" evidence="16">
    <location>
        <begin position="500"/>
        <end position="773"/>
    </location>
</feature>
<feature type="chain" id="PRO_5015180745" evidence="15">
    <location>
        <begin position="21"/>
        <end position="852"/>
    </location>
</feature>
<evidence type="ECO:0000256" key="2">
    <source>
        <dbReference type="ARBA" id="ARBA00022527"/>
    </source>
</evidence>
<evidence type="ECO:0000256" key="7">
    <source>
        <dbReference type="ARBA" id="ARBA00022777"/>
    </source>
</evidence>
<dbReference type="FunFam" id="2.60.120.430:FF:000007">
    <property type="entry name" value="FERONIA receptor-like kinase"/>
    <property type="match status" value="1"/>
</dbReference>
<keyword evidence="4 14" id="KW-0812">Transmembrane</keyword>
<dbReference type="InterPro" id="IPR045272">
    <property type="entry name" value="ANXUR1/2-like"/>
</dbReference>
<keyword evidence="5 15" id="KW-0732">Signal</keyword>
<keyword evidence="11" id="KW-0325">Glycoprotein</keyword>
<evidence type="ECO:0000256" key="1">
    <source>
        <dbReference type="ARBA" id="ARBA00004479"/>
    </source>
</evidence>
<dbReference type="InterPro" id="IPR008271">
    <property type="entry name" value="Ser/Thr_kinase_AS"/>
</dbReference>
<comment type="subcellular location">
    <subcellularLocation>
        <location evidence="1">Membrane</location>
        <topology evidence="1">Single-pass type I membrane protein</topology>
    </subcellularLocation>
</comment>
<dbReference type="GO" id="GO:0016020">
    <property type="term" value="C:membrane"/>
    <property type="evidence" value="ECO:0007669"/>
    <property type="project" value="UniProtKB-SubCell"/>
</dbReference>
<dbReference type="InterPro" id="IPR011009">
    <property type="entry name" value="Kinase-like_dom_sf"/>
</dbReference>
<dbReference type="Gene3D" id="2.60.120.430">
    <property type="entry name" value="Galactose-binding lectin"/>
    <property type="match status" value="2"/>
</dbReference>
<evidence type="ECO:0000256" key="5">
    <source>
        <dbReference type="ARBA" id="ARBA00022729"/>
    </source>
</evidence>
<evidence type="ECO:0000256" key="9">
    <source>
        <dbReference type="ARBA" id="ARBA00022989"/>
    </source>
</evidence>
<dbReference type="FunFam" id="2.60.120.430:FF:000003">
    <property type="entry name" value="FERONIA receptor-like kinase"/>
    <property type="match status" value="1"/>
</dbReference>
<dbReference type="PANTHER" id="PTHR34590:SF5">
    <property type="entry name" value="OS04G0586500 PROTEIN"/>
    <property type="match status" value="1"/>
</dbReference>
<evidence type="ECO:0000256" key="3">
    <source>
        <dbReference type="ARBA" id="ARBA00022679"/>
    </source>
</evidence>
<dbReference type="PANTHER" id="PTHR34590">
    <property type="entry name" value="OS03G0124300 PROTEIN-RELATED"/>
    <property type="match status" value="1"/>
</dbReference>
<evidence type="ECO:0000259" key="16">
    <source>
        <dbReference type="PROSITE" id="PS50011"/>
    </source>
</evidence>
<dbReference type="InterPro" id="IPR000719">
    <property type="entry name" value="Prot_kinase_dom"/>
</dbReference>
<proteinExistence type="predicted"/>
<sequence length="852" mass="94968">MGIVILCILLLDVLLSTTIAQTPQPYKPTDLILLNCGESSPRTSSDGRKWEAEAKSQYLPSTSQTSSTSRASEQDSSVVLVPYMTARVIHSKITYTFPVSSGAKFVRLYFYPATYSGLNKTTSFFSVAANRFTLLSNFSAYLTVSAPHASASIVKEFIVTVQDKQQLEIAFTPTPSSFAFINGIEIVSMPNGLYTKDMDDPYVYVRPGNPQTFYFDDTTALETVYRLNVGGRFVSSVKDSGLFRRWLEDSSYIFAAQFGVTHSAPDYVPIEYTNKTPAYVAPTDVYKTKRTMGKNSRINLNYNLTWLFSVDSGFTYLVRLHFCETESVKPGERVFFIFINNMTAEQDEDVMYWSGGTGVPVYKDFVVSVAGGSSGKEDLWLALHPNIDSGPKYADAILNGLEIFKLNRSDGDIAGPNPEPVAAPPKQLPISIKKTRGKRTLPLLIAIGAVIAALFAFSVFFCFFVRQRRKKMQSTQKSALPTERCRHFTLAEIRSATRNFDEQNLIGVGGFGNVYKGYHESVSMPVAIKRLNSSSEQGIREFRTEIEMLSRLRHVHLVPLIGYCDDRGEMILVYEYMPNGALQDHLYKTDSPPLPWKQRLEICIGAARGLHYLHSGTNHTIIHRDIKPTNILLDENWVAKVSDFGLSKVGPTSQTPVNTVVKGSFGYIDPEYCRRQKLTEKSDVYSFGVVLLEVLCARRPLIPTLPRDQVSLAEWGRSCYQRGTFDQIIDPYLKGDVAPECLKKFAEISYNCVHDIGSERPTMVDVVWGLEFALQLQEAAEKNRNGPDRVNFDREIPLLPRGDVVSSGEDDDNPFSGSRITLGASGTSTTLSYSDGARTDAVFSEIMNSAGR</sequence>
<keyword evidence="6 12" id="KW-0547">Nucleotide-binding</keyword>
<feature type="binding site" evidence="12">
    <location>
        <position position="529"/>
    </location>
    <ligand>
        <name>ATP</name>
        <dbReference type="ChEBI" id="CHEBI:30616"/>
    </ligand>
</feature>
<evidence type="ECO:0000256" key="8">
    <source>
        <dbReference type="ARBA" id="ARBA00022840"/>
    </source>
</evidence>
<dbReference type="InterPro" id="IPR001245">
    <property type="entry name" value="Ser-Thr/Tyr_kinase_cat_dom"/>
</dbReference>
<dbReference type="GO" id="GO:0005524">
    <property type="term" value="F:ATP binding"/>
    <property type="evidence" value="ECO:0007669"/>
    <property type="project" value="UniProtKB-UniRule"/>
</dbReference>
<evidence type="ECO:0000256" key="11">
    <source>
        <dbReference type="ARBA" id="ARBA00023180"/>
    </source>
</evidence>
<keyword evidence="3" id="KW-0808">Transferase</keyword>
<dbReference type="PROSITE" id="PS00107">
    <property type="entry name" value="PROTEIN_KINASE_ATP"/>
    <property type="match status" value="1"/>
</dbReference>
<dbReference type="FunFam" id="1.10.510.10:FF:000252">
    <property type="entry name" value="Receptor-like protein kinase FERONIA"/>
    <property type="match status" value="1"/>
</dbReference>
<keyword evidence="2" id="KW-0723">Serine/threonine-protein kinase</keyword>
<evidence type="ECO:0000256" key="13">
    <source>
        <dbReference type="SAM" id="MobiDB-lite"/>
    </source>
</evidence>
<dbReference type="PROSITE" id="PS50011">
    <property type="entry name" value="PROTEIN_KINASE_DOM"/>
    <property type="match status" value="1"/>
</dbReference>
<evidence type="ECO:0000256" key="10">
    <source>
        <dbReference type="ARBA" id="ARBA00023136"/>
    </source>
</evidence>
<keyword evidence="8 12" id="KW-0067">ATP-binding</keyword>
<dbReference type="CDD" id="cd14066">
    <property type="entry name" value="STKc_IRAK"/>
    <property type="match status" value="1"/>
</dbReference>
<dbReference type="SUPFAM" id="SSF56112">
    <property type="entry name" value="Protein kinase-like (PK-like)"/>
    <property type="match status" value="1"/>
</dbReference>
<dbReference type="GO" id="GO:0010038">
    <property type="term" value="P:response to metal ion"/>
    <property type="evidence" value="ECO:0007669"/>
    <property type="project" value="UniProtKB-ARBA"/>
</dbReference>
<evidence type="ECO:0000256" key="14">
    <source>
        <dbReference type="SAM" id="Phobius"/>
    </source>
</evidence>
<dbReference type="EMBL" id="GGEC01045500">
    <property type="protein sequence ID" value="MBX25984.1"/>
    <property type="molecule type" value="Transcribed_RNA"/>
</dbReference>
<evidence type="ECO:0000256" key="12">
    <source>
        <dbReference type="PROSITE-ProRule" id="PRU10141"/>
    </source>
</evidence>
<dbReference type="AlphaFoldDB" id="A0A2P2M6Y1"/>
<reference evidence="17" key="1">
    <citation type="submission" date="2018-02" db="EMBL/GenBank/DDBJ databases">
        <title>Rhizophora mucronata_Transcriptome.</title>
        <authorList>
            <person name="Meera S.P."/>
            <person name="Sreeshan A."/>
            <person name="Augustine A."/>
        </authorList>
    </citation>
    <scope>NUCLEOTIDE SEQUENCE</scope>
    <source>
        <tissue evidence="17">Leaf</tissue>
    </source>
</reference>
<dbReference type="Gene3D" id="3.30.200.20">
    <property type="entry name" value="Phosphorylase Kinase, domain 1"/>
    <property type="match status" value="1"/>
</dbReference>
<accession>A0A2P2M6Y1</accession>
<evidence type="ECO:0000313" key="17">
    <source>
        <dbReference type="EMBL" id="MBX25984.1"/>
    </source>
</evidence>
<evidence type="ECO:0000256" key="15">
    <source>
        <dbReference type="SAM" id="SignalP"/>
    </source>
</evidence>
<keyword evidence="7" id="KW-0418">Kinase</keyword>
<dbReference type="InterPro" id="IPR017441">
    <property type="entry name" value="Protein_kinase_ATP_BS"/>
</dbReference>
<feature type="signal peptide" evidence="15">
    <location>
        <begin position="1"/>
        <end position="20"/>
    </location>
</feature>
<dbReference type="FunFam" id="3.30.200.20:FF:000645">
    <property type="entry name" value="Receptor-like protein kinase FERONIA"/>
    <property type="match status" value="1"/>
</dbReference>
<dbReference type="InterPro" id="IPR024788">
    <property type="entry name" value="Malectin-like_Carb-bd_dom"/>
</dbReference>
<dbReference type="Pfam" id="PF07714">
    <property type="entry name" value="PK_Tyr_Ser-Thr"/>
    <property type="match status" value="1"/>
</dbReference>
<dbReference type="PROSITE" id="PS00108">
    <property type="entry name" value="PROTEIN_KINASE_ST"/>
    <property type="match status" value="1"/>
</dbReference>
<dbReference type="Gene3D" id="1.10.510.10">
    <property type="entry name" value="Transferase(Phosphotransferase) domain 1"/>
    <property type="match status" value="1"/>
</dbReference>
<dbReference type="Pfam" id="PF12819">
    <property type="entry name" value="Malectin_like"/>
    <property type="match status" value="1"/>
</dbReference>
<keyword evidence="9 14" id="KW-1133">Transmembrane helix</keyword>
<dbReference type="GO" id="GO:0004674">
    <property type="term" value="F:protein serine/threonine kinase activity"/>
    <property type="evidence" value="ECO:0007669"/>
    <property type="project" value="UniProtKB-KW"/>
</dbReference>
<feature type="transmembrane region" description="Helical" evidence="14">
    <location>
        <begin position="441"/>
        <end position="465"/>
    </location>
</feature>
<dbReference type="SMART" id="SM00220">
    <property type="entry name" value="S_TKc"/>
    <property type="match status" value="1"/>
</dbReference>
<feature type="region of interest" description="Disordered" evidence="13">
    <location>
        <begin position="801"/>
        <end position="821"/>
    </location>
</feature>
<evidence type="ECO:0000256" key="6">
    <source>
        <dbReference type="ARBA" id="ARBA00022741"/>
    </source>
</evidence>
<organism evidence="17">
    <name type="scientific">Rhizophora mucronata</name>
    <name type="common">Asiatic mangrove</name>
    <dbReference type="NCBI Taxonomy" id="61149"/>
    <lineage>
        <taxon>Eukaryota</taxon>
        <taxon>Viridiplantae</taxon>
        <taxon>Streptophyta</taxon>
        <taxon>Embryophyta</taxon>
        <taxon>Tracheophyta</taxon>
        <taxon>Spermatophyta</taxon>
        <taxon>Magnoliopsida</taxon>
        <taxon>eudicotyledons</taxon>
        <taxon>Gunneridae</taxon>
        <taxon>Pentapetalae</taxon>
        <taxon>rosids</taxon>
        <taxon>fabids</taxon>
        <taxon>Malpighiales</taxon>
        <taxon>Rhizophoraceae</taxon>
        <taxon>Rhizophora</taxon>
    </lineage>
</organism>
<evidence type="ECO:0000256" key="4">
    <source>
        <dbReference type="ARBA" id="ARBA00022692"/>
    </source>
</evidence>
<name>A0A2P2M6Y1_RHIMU</name>
<protein>
    <submittedName>
        <fullName evidence="17">Uncharacterized protein MANES_01G102400</fullName>
    </submittedName>
</protein>
<keyword evidence="10 14" id="KW-0472">Membrane</keyword>
<dbReference type="GO" id="GO:0004714">
    <property type="term" value="F:transmembrane receptor protein tyrosine kinase activity"/>
    <property type="evidence" value="ECO:0007669"/>
    <property type="project" value="InterPro"/>
</dbReference>